<gene>
    <name evidence="2" type="ORF">V2H45_07975</name>
</gene>
<accession>A0AAW9PQJ4</accession>
<protein>
    <submittedName>
        <fullName evidence="2">Uncharacterized protein</fullName>
    </submittedName>
</protein>
<proteinExistence type="predicted"/>
<comment type="caution">
    <text evidence="2">The sequence shown here is derived from an EMBL/GenBank/DDBJ whole genome shotgun (WGS) entry which is preliminary data.</text>
</comment>
<feature type="compositionally biased region" description="Basic and acidic residues" evidence="1">
    <location>
        <begin position="1"/>
        <end position="10"/>
    </location>
</feature>
<reference evidence="2" key="1">
    <citation type="submission" date="2024-01" db="EMBL/GenBank/DDBJ databases">
        <title>Bank of Algae and Cyanobacteria of the Azores (BACA) strain genomes.</title>
        <authorList>
            <person name="Luz R."/>
            <person name="Cordeiro R."/>
            <person name="Fonseca A."/>
            <person name="Goncalves V."/>
        </authorList>
    </citation>
    <scope>NUCLEOTIDE SEQUENCE</scope>
    <source>
        <strain evidence="2">BACA0141</strain>
    </source>
</reference>
<dbReference type="AlphaFoldDB" id="A0AAW9PQJ4"/>
<evidence type="ECO:0000313" key="3">
    <source>
        <dbReference type="Proteomes" id="UP001333818"/>
    </source>
</evidence>
<keyword evidence="3" id="KW-1185">Reference proteome</keyword>
<evidence type="ECO:0000256" key="1">
    <source>
        <dbReference type="SAM" id="MobiDB-lite"/>
    </source>
</evidence>
<feature type="region of interest" description="Disordered" evidence="1">
    <location>
        <begin position="1"/>
        <end position="20"/>
    </location>
</feature>
<organism evidence="2 3">
    <name type="scientific">Tumidithrix elongata BACA0141</name>
    <dbReference type="NCBI Taxonomy" id="2716417"/>
    <lineage>
        <taxon>Bacteria</taxon>
        <taxon>Bacillati</taxon>
        <taxon>Cyanobacteriota</taxon>
        <taxon>Cyanophyceae</taxon>
        <taxon>Pseudanabaenales</taxon>
        <taxon>Pseudanabaenaceae</taxon>
        <taxon>Tumidithrix</taxon>
        <taxon>Tumidithrix elongata</taxon>
    </lineage>
</organism>
<evidence type="ECO:0000313" key="2">
    <source>
        <dbReference type="EMBL" id="MEE3716679.1"/>
    </source>
</evidence>
<sequence length="45" mass="4932">MSKSQEDLRSRNTISDRASTRKFVGGDRVNSITAIFARSLGMGIT</sequence>
<dbReference type="RefSeq" id="WP_330483109.1">
    <property type="nucleotide sequence ID" value="NZ_JAZBJZ010000023.1"/>
</dbReference>
<dbReference type="Proteomes" id="UP001333818">
    <property type="component" value="Unassembled WGS sequence"/>
</dbReference>
<dbReference type="EMBL" id="JAZBJZ010000023">
    <property type="protein sequence ID" value="MEE3716679.1"/>
    <property type="molecule type" value="Genomic_DNA"/>
</dbReference>
<name>A0AAW9PQJ4_9CYAN</name>